<evidence type="ECO:0008006" key="3">
    <source>
        <dbReference type="Google" id="ProtNLM"/>
    </source>
</evidence>
<name>A0A011MEF7_9PROT</name>
<sequence>MLSLVRKALVSSGFVAPQARLVFNVMVSRGEAIALDVWDPGKDAWYHVQACFHYDLGERFASYRLAHDRFRERTPKPLAHLRLDGWSLLVATACEHRIVRARDLDSARRSAHLVGQLIAFFASARASSLDAADACSHDLFMAEAGAFLADSAAAGSALQRYLGQVDRTPWADIPHIPQHGDFVLNNLGAAHGDLLVFDWEDYGATALAGFDIFMISLSVAGMSATSARLIRDTEDPAACPWFFAQRACAASALPYASFRRAVPLYLIVFRYLKRNYGREIGQRIDAILEQVLH</sequence>
<evidence type="ECO:0000313" key="1">
    <source>
        <dbReference type="EMBL" id="EXI68178.1"/>
    </source>
</evidence>
<proteinExistence type="predicted"/>
<dbReference type="InterPro" id="IPR011009">
    <property type="entry name" value="Kinase-like_dom_sf"/>
</dbReference>
<dbReference type="Proteomes" id="UP000020218">
    <property type="component" value="Unassembled WGS sequence"/>
</dbReference>
<dbReference type="PATRIC" id="fig|1454001.3.peg.1448"/>
<protein>
    <recommendedName>
        <fullName evidence="3">Aminoglycoside phosphotransferase domain-containing protein</fullName>
    </recommendedName>
</protein>
<dbReference type="AlphaFoldDB" id="A0A011MEF7"/>
<dbReference type="SUPFAM" id="SSF56112">
    <property type="entry name" value="Protein kinase-like (PK-like)"/>
    <property type="match status" value="1"/>
</dbReference>
<dbReference type="STRING" id="1454001.AW08_01396"/>
<comment type="caution">
    <text evidence="1">The sequence shown here is derived from an EMBL/GenBank/DDBJ whole genome shotgun (WGS) entry which is preliminary data.</text>
</comment>
<dbReference type="EMBL" id="JFAX01000006">
    <property type="protein sequence ID" value="EXI68178.1"/>
    <property type="molecule type" value="Genomic_DNA"/>
</dbReference>
<gene>
    <name evidence="1" type="ORF">AW08_01396</name>
</gene>
<keyword evidence="2" id="KW-1185">Reference proteome</keyword>
<organism evidence="1 2">
    <name type="scientific">Candidatus Accumulibacter adjunctus</name>
    <dbReference type="NCBI Taxonomy" id="1454001"/>
    <lineage>
        <taxon>Bacteria</taxon>
        <taxon>Pseudomonadati</taxon>
        <taxon>Pseudomonadota</taxon>
        <taxon>Betaproteobacteria</taxon>
        <taxon>Candidatus Accumulibacter</taxon>
    </lineage>
</organism>
<accession>A0A011MEF7</accession>
<evidence type="ECO:0000313" key="2">
    <source>
        <dbReference type="Proteomes" id="UP000020218"/>
    </source>
</evidence>
<reference evidence="1" key="1">
    <citation type="submission" date="2014-02" db="EMBL/GenBank/DDBJ databases">
        <title>Expanding our view of genomic diversity in Candidatus Accumulibacter clades.</title>
        <authorList>
            <person name="Skennerton C.T."/>
            <person name="Barr J.J."/>
            <person name="Slater F.R."/>
            <person name="Bond P.L."/>
            <person name="Tyson G.W."/>
        </authorList>
    </citation>
    <scope>NUCLEOTIDE SEQUENCE [LARGE SCALE GENOMIC DNA]</scope>
</reference>